<feature type="compositionally biased region" description="Basic and acidic residues" evidence="1">
    <location>
        <begin position="18"/>
        <end position="33"/>
    </location>
</feature>
<dbReference type="AlphaFoldDB" id="A0A1X1PMY0"/>
<proteinExistence type="predicted"/>
<evidence type="ECO:0000313" key="3">
    <source>
        <dbReference type="Proteomes" id="UP000193146"/>
    </source>
</evidence>
<feature type="region of interest" description="Disordered" evidence="1">
    <location>
        <begin position="18"/>
        <end position="41"/>
    </location>
</feature>
<comment type="caution">
    <text evidence="2">The sequence shown here is derived from an EMBL/GenBank/DDBJ whole genome shotgun (WGS) entry which is preliminary data.</text>
</comment>
<name>A0A1X1PMY0_9BURK</name>
<evidence type="ECO:0000256" key="1">
    <source>
        <dbReference type="SAM" id="MobiDB-lite"/>
    </source>
</evidence>
<protein>
    <submittedName>
        <fullName evidence="2">Uncharacterized protein</fullName>
    </submittedName>
</protein>
<evidence type="ECO:0000313" key="2">
    <source>
        <dbReference type="EMBL" id="ORT88317.1"/>
    </source>
</evidence>
<sequence>MPCPIRFAGVVRASAPRRLPDARAMQRRDDGRGARRRANRLRHAGRDAVACRIAWPAVAASDAPASGSRS</sequence>
<dbReference type="Proteomes" id="UP000193146">
    <property type="component" value="Unassembled WGS sequence"/>
</dbReference>
<accession>A0A1X1PMY0</accession>
<gene>
    <name evidence="2" type="ORF">B7G54_05160</name>
</gene>
<keyword evidence="3" id="KW-1185">Reference proteome</keyword>
<organism evidence="2 3">
    <name type="scientific">Burkholderia puraquae</name>
    <dbReference type="NCBI Taxonomy" id="1904757"/>
    <lineage>
        <taxon>Bacteria</taxon>
        <taxon>Pseudomonadati</taxon>
        <taxon>Pseudomonadota</taxon>
        <taxon>Betaproteobacteria</taxon>
        <taxon>Burkholderiales</taxon>
        <taxon>Burkholderiaceae</taxon>
        <taxon>Burkholderia</taxon>
        <taxon>Burkholderia cepacia complex</taxon>
    </lineage>
</organism>
<reference evidence="2 3" key="1">
    <citation type="submission" date="2017-04" db="EMBL/GenBank/DDBJ databases">
        <title>Burkholderia puraquae sp. nov., a novel Burkholderia cepacia complex species from hospital setting samples.</title>
        <authorList>
            <person name="Martina P."/>
            <person name="Leguizamon M."/>
            <person name="Prieto C."/>
            <person name="Sousa S."/>
            <person name="Montanaro P."/>
            <person name="Draghi W."/>
            <person name="Staembler M."/>
            <person name="Bettiol M."/>
            <person name="Figoli C."/>
            <person name="Palau J."/>
            <person name="Alvarez F."/>
            <person name="Benetti S."/>
            <person name="Anchat E."/>
            <person name="Vescina C."/>
            <person name="Ferreras J."/>
            <person name="Lasch P."/>
            <person name="Lagares A."/>
            <person name="Zorreguieta A."/>
            <person name="Yantorno O."/>
            <person name="Bosch A."/>
        </authorList>
    </citation>
    <scope>NUCLEOTIDE SEQUENCE [LARGE SCALE GENOMIC DNA]</scope>
    <source>
        <strain evidence="2 3">CAMPA 1040</strain>
    </source>
</reference>
<dbReference type="EMBL" id="NBYX01000002">
    <property type="protein sequence ID" value="ORT88317.1"/>
    <property type="molecule type" value="Genomic_DNA"/>
</dbReference>